<accession>A0A161U303</accession>
<evidence type="ECO:0000256" key="8">
    <source>
        <dbReference type="SAM" id="Phobius"/>
    </source>
</evidence>
<dbReference type="Pfam" id="PF00584">
    <property type="entry name" value="SecE"/>
    <property type="match status" value="1"/>
</dbReference>
<dbReference type="GO" id="GO:0006886">
    <property type="term" value="P:intracellular protein transport"/>
    <property type="evidence" value="ECO:0007669"/>
    <property type="project" value="InterPro"/>
</dbReference>
<keyword evidence="5 8" id="KW-1133">Transmembrane helix</keyword>
<gene>
    <name evidence="9" type="ORF">AB996_0128</name>
</gene>
<evidence type="ECO:0000256" key="3">
    <source>
        <dbReference type="ARBA" id="ARBA00022692"/>
    </source>
</evidence>
<protein>
    <recommendedName>
        <fullName evidence="11">Preprotein translocase subunit SecE</fullName>
    </recommendedName>
</protein>
<comment type="caution">
    <text evidence="9">The sequence shown here is derived from an EMBL/GenBank/DDBJ whole genome shotgun (WGS) entry which is preliminary data.</text>
</comment>
<dbReference type="GO" id="GO:0006605">
    <property type="term" value="P:protein targeting"/>
    <property type="evidence" value="ECO:0007669"/>
    <property type="project" value="InterPro"/>
</dbReference>
<name>A0A161U303_LACLC</name>
<dbReference type="GO" id="GO:0016020">
    <property type="term" value="C:membrane"/>
    <property type="evidence" value="ECO:0007669"/>
    <property type="project" value="UniProtKB-SubCell"/>
</dbReference>
<evidence type="ECO:0000256" key="7">
    <source>
        <dbReference type="ARBA" id="ARBA00023136"/>
    </source>
</evidence>
<evidence type="ECO:0000256" key="4">
    <source>
        <dbReference type="ARBA" id="ARBA00022927"/>
    </source>
</evidence>
<evidence type="ECO:0000313" key="10">
    <source>
        <dbReference type="Proteomes" id="UP000076519"/>
    </source>
</evidence>
<evidence type="ECO:0000256" key="1">
    <source>
        <dbReference type="ARBA" id="ARBA00004370"/>
    </source>
</evidence>
<keyword evidence="2" id="KW-0813">Transport</keyword>
<dbReference type="InterPro" id="IPR038379">
    <property type="entry name" value="SecE_sf"/>
</dbReference>
<dbReference type="GO" id="GO:0008320">
    <property type="term" value="F:protein transmembrane transporter activity"/>
    <property type="evidence" value="ECO:0007669"/>
    <property type="project" value="InterPro"/>
</dbReference>
<proteinExistence type="predicted"/>
<comment type="subcellular location">
    <subcellularLocation>
        <location evidence="1">Membrane</location>
    </subcellularLocation>
</comment>
<dbReference type="EMBL" id="LIYF01000003">
    <property type="protein sequence ID" value="KZK08520.1"/>
    <property type="molecule type" value="Genomic_DNA"/>
</dbReference>
<sequence length="57" mass="6727">MRMYSKNIEKELKKITWLSIPQILKETATVIIISIVLLIFLGGINWLLQQSFIHLMR</sequence>
<dbReference type="GO" id="GO:0009306">
    <property type="term" value="P:protein secretion"/>
    <property type="evidence" value="ECO:0007669"/>
    <property type="project" value="InterPro"/>
</dbReference>
<evidence type="ECO:0008006" key="11">
    <source>
        <dbReference type="Google" id="ProtNLM"/>
    </source>
</evidence>
<dbReference type="NCBIfam" id="TIGR00964">
    <property type="entry name" value="secE_bact"/>
    <property type="match status" value="1"/>
</dbReference>
<evidence type="ECO:0000256" key="5">
    <source>
        <dbReference type="ARBA" id="ARBA00022989"/>
    </source>
</evidence>
<evidence type="ECO:0000256" key="2">
    <source>
        <dbReference type="ARBA" id="ARBA00022448"/>
    </source>
</evidence>
<evidence type="ECO:0000256" key="6">
    <source>
        <dbReference type="ARBA" id="ARBA00023010"/>
    </source>
</evidence>
<dbReference type="PATRIC" id="fig|1359.32.peg.1281"/>
<evidence type="ECO:0000313" key="9">
    <source>
        <dbReference type="EMBL" id="KZK08520.1"/>
    </source>
</evidence>
<feature type="transmembrane region" description="Helical" evidence="8">
    <location>
        <begin position="27"/>
        <end position="48"/>
    </location>
</feature>
<dbReference type="InterPro" id="IPR001901">
    <property type="entry name" value="Translocase_SecE/Sec61-g"/>
</dbReference>
<keyword evidence="7 8" id="KW-0472">Membrane</keyword>
<dbReference type="Proteomes" id="UP000076519">
    <property type="component" value="Unassembled WGS sequence"/>
</dbReference>
<dbReference type="AlphaFoldDB" id="A0A161U303"/>
<dbReference type="Gene3D" id="1.20.5.1030">
    <property type="entry name" value="Preprotein translocase secy subunit"/>
    <property type="match status" value="1"/>
</dbReference>
<dbReference type="RefSeq" id="WP_063281017.1">
    <property type="nucleotide sequence ID" value="NZ_LIYF01000003.1"/>
</dbReference>
<keyword evidence="6" id="KW-0811">Translocation</keyword>
<reference evidence="9 10" key="1">
    <citation type="submission" date="2015-08" db="EMBL/GenBank/DDBJ databases">
        <title>Draft Genome Sequences of 11 Lactococcus lactis subspecies cremoris strains.</title>
        <authorList>
            <person name="Wels M."/>
            <person name="Backus L."/>
            <person name="Boekhorst J."/>
            <person name="Dijkstra A."/>
            <person name="Beerthuizen M."/>
            <person name="Siezen R."/>
            <person name="Bachmann H."/>
            <person name="Van Hijum S."/>
        </authorList>
    </citation>
    <scope>NUCLEOTIDE SEQUENCE [LARGE SCALE GENOMIC DNA]</scope>
    <source>
        <strain evidence="9 10">KW10</strain>
    </source>
</reference>
<keyword evidence="4" id="KW-0653">Protein transport</keyword>
<organism evidence="9 10">
    <name type="scientific">Lactococcus lactis subsp. cremoris</name>
    <name type="common">Streptococcus cremoris</name>
    <dbReference type="NCBI Taxonomy" id="1359"/>
    <lineage>
        <taxon>Bacteria</taxon>
        <taxon>Bacillati</taxon>
        <taxon>Bacillota</taxon>
        <taxon>Bacilli</taxon>
        <taxon>Lactobacillales</taxon>
        <taxon>Streptococcaceae</taxon>
        <taxon>Lactococcus</taxon>
    </lineage>
</organism>
<dbReference type="InterPro" id="IPR005807">
    <property type="entry name" value="SecE_bac"/>
</dbReference>
<keyword evidence="3 8" id="KW-0812">Transmembrane</keyword>